<name>A0A7W6K7L3_9SPHI</name>
<evidence type="ECO:0000313" key="2">
    <source>
        <dbReference type="EMBL" id="MBB4106683.1"/>
    </source>
</evidence>
<dbReference type="AlphaFoldDB" id="A0A7W6K7L3"/>
<proteinExistence type="predicted"/>
<gene>
    <name evidence="1" type="ORF">GCM10007422_17970</name>
    <name evidence="2" type="ORF">GGQ60_000643</name>
</gene>
<dbReference type="EMBL" id="BMHZ01000002">
    <property type="protein sequence ID" value="GGH03137.1"/>
    <property type="molecule type" value="Genomic_DNA"/>
</dbReference>
<reference evidence="1" key="1">
    <citation type="journal article" date="2014" name="Int. J. Syst. Evol. Microbiol.">
        <title>Complete genome of a new Firmicutes species belonging to the dominant human colonic microbiota ('Ruminococcus bicirculans') reveals two chromosomes and a selective capacity to utilize plant glucans.</title>
        <authorList>
            <consortium name="NISC Comparative Sequencing Program"/>
            <person name="Wegmann U."/>
            <person name="Louis P."/>
            <person name="Goesmann A."/>
            <person name="Henrissat B."/>
            <person name="Duncan S.H."/>
            <person name="Flint H.J."/>
        </authorList>
    </citation>
    <scope>NUCLEOTIDE SEQUENCE</scope>
    <source>
        <strain evidence="1">CGMCC 1.15287</strain>
    </source>
</reference>
<dbReference type="Proteomes" id="UP000642938">
    <property type="component" value="Unassembled WGS sequence"/>
</dbReference>
<evidence type="ECO:0000313" key="3">
    <source>
        <dbReference type="Proteomes" id="UP000532273"/>
    </source>
</evidence>
<reference evidence="1" key="4">
    <citation type="submission" date="2024-05" db="EMBL/GenBank/DDBJ databases">
        <authorList>
            <person name="Sun Q."/>
            <person name="Zhou Y."/>
        </authorList>
    </citation>
    <scope>NUCLEOTIDE SEQUENCE</scope>
    <source>
        <strain evidence="1">CGMCC 1.15287</strain>
    </source>
</reference>
<accession>A0A7W6K7L3</accession>
<reference evidence="2 3" key="3">
    <citation type="submission" date="2020-08" db="EMBL/GenBank/DDBJ databases">
        <title>Genomic Encyclopedia of Type Strains, Phase IV (KMG-IV): sequencing the most valuable type-strain genomes for metagenomic binning, comparative biology and taxonomic classification.</title>
        <authorList>
            <person name="Goeker M."/>
        </authorList>
    </citation>
    <scope>NUCLEOTIDE SEQUENCE [LARGE SCALE GENOMIC DNA]</scope>
    <source>
        <strain evidence="2 3">DSM 100774</strain>
    </source>
</reference>
<evidence type="ECO:0000313" key="1">
    <source>
        <dbReference type="EMBL" id="GGH03137.1"/>
    </source>
</evidence>
<dbReference type="EMBL" id="JACIEF010000001">
    <property type="protein sequence ID" value="MBB4106683.1"/>
    <property type="molecule type" value="Genomic_DNA"/>
</dbReference>
<protein>
    <submittedName>
        <fullName evidence="2">Molybdopterin-guanine dinucleotide biosynthesis protein A</fullName>
    </submittedName>
</protein>
<dbReference type="Proteomes" id="UP000532273">
    <property type="component" value="Unassembled WGS sequence"/>
</dbReference>
<comment type="caution">
    <text evidence="2">The sequence shown here is derived from an EMBL/GenBank/DDBJ whole genome shotgun (WGS) entry which is preliminary data.</text>
</comment>
<reference evidence="4" key="2">
    <citation type="journal article" date="2019" name="Int. J. Syst. Evol. Microbiol.">
        <title>The Global Catalogue of Microorganisms (GCM) 10K type strain sequencing project: providing services to taxonomists for standard genome sequencing and annotation.</title>
        <authorList>
            <consortium name="The Broad Institute Genomics Platform"/>
            <consortium name="The Broad Institute Genome Sequencing Center for Infectious Disease"/>
            <person name="Wu L."/>
            <person name="Ma J."/>
        </authorList>
    </citation>
    <scope>NUCLEOTIDE SEQUENCE [LARGE SCALE GENOMIC DNA]</scope>
    <source>
        <strain evidence="4">CGMCC 1.15287</strain>
    </source>
</reference>
<organism evidence="2 3">
    <name type="scientific">Pedobacter zeae</name>
    <dbReference type="NCBI Taxonomy" id="1737356"/>
    <lineage>
        <taxon>Bacteria</taxon>
        <taxon>Pseudomonadati</taxon>
        <taxon>Bacteroidota</taxon>
        <taxon>Sphingobacteriia</taxon>
        <taxon>Sphingobacteriales</taxon>
        <taxon>Sphingobacteriaceae</taxon>
        <taxon>Pedobacter</taxon>
    </lineage>
</organism>
<sequence length="73" mass="8359">MIDNQSVDIKGPLLGVLSAHSSNPEEDLFLLGCDMLLIEIKFLEKLIRSFRADDTFDAYIFKTKFRVKIPIDL</sequence>
<evidence type="ECO:0000313" key="4">
    <source>
        <dbReference type="Proteomes" id="UP000642938"/>
    </source>
</evidence>
<dbReference type="RefSeq" id="WP_183759926.1">
    <property type="nucleotide sequence ID" value="NZ_BMHZ01000002.1"/>
</dbReference>
<keyword evidence="4" id="KW-1185">Reference proteome</keyword>
<dbReference type="InterPro" id="IPR029044">
    <property type="entry name" value="Nucleotide-diphossugar_trans"/>
</dbReference>
<dbReference type="Gene3D" id="3.90.550.10">
    <property type="entry name" value="Spore Coat Polysaccharide Biosynthesis Protein SpsA, Chain A"/>
    <property type="match status" value="1"/>
</dbReference>